<name>A0A2D3WDJ4_9BACT</name>
<sequence>MNHSFITPRTKRLISGELRLVLFFFTVTIAMVVGTYLFLGYKTYDFAHERKMIAQEEALLNRSIAEMQVQIQTIEAEAKIAEQVTTDNTVMKESIRNLFDLVPEDITLSRAELEEKSLILYGTTPNKDTYEYMLHAPLRSIFHRTYTSFYSVENGWYRFVSTNYLDDETAEEVKE</sequence>
<dbReference type="Proteomes" id="UP000228859">
    <property type="component" value="Unassembled WGS sequence"/>
</dbReference>
<evidence type="ECO:0000313" key="2">
    <source>
        <dbReference type="EMBL" id="DAB38498.1"/>
    </source>
</evidence>
<evidence type="ECO:0000313" key="3">
    <source>
        <dbReference type="Proteomes" id="UP000228859"/>
    </source>
</evidence>
<dbReference type="AlphaFoldDB" id="A0A2D3WDJ4"/>
<feature type="transmembrane region" description="Helical" evidence="1">
    <location>
        <begin position="20"/>
        <end position="41"/>
    </location>
</feature>
<evidence type="ECO:0000256" key="1">
    <source>
        <dbReference type="SAM" id="Phobius"/>
    </source>
</evidence>
<proteinExistence type="predicted"/>
<dbReference type="RefSeq" id="WP_294893588.1">
    <property type="nucleotide sequence ID" value="NZ_DLUI01000079.1"/>
</dbReference>
<protein>
    <recommendedName>
        <fullName evidence="4">Fimbrial assembly family protein</fullName>
    </recommendedName>
</protein>
<organism evidence="2 3">
    <name type="scientific">Sulfuricurvum kujiense</name>
    <dbReference type="NCBI Taxonomy" id="148813"/>
    <lineage>
        <taxon>Bacteria</taxon>
        <taxon>Pseudomonadati</taxon>
        <taxon>Campylobacterota</taxon>
        <taxon>Epsilonproteobacteria</taxon>
        <taxon>Campylobacterales</taxon>
        <taxon>Sulfurimonadaceae</taxon>
        <taxon>Sulfuricurvum</taxon>
    </lineage>
</organism>
<evidence type="ECO:0008006" key="4">
    <source>
        <dbReference type="Google" id="ProtNLM"/>
    </source>
</evidence>
<gene>
    <name evidence="2" type="ORF">CFH83_05610</name>
</gene>
<dbReference type="EMBL" id="DLUI01000079">
    <property type="protein sequence ID" value="DAB38498.1"/>
    <property type="molecule type" value="Genomic_DNA"/>
</dbReference>
<comment type="caution">
    <text evidence="2">The sequence shown here is derived from an EMBL/GenBank/DDBJ whole genome shotgun (WGS) entry which is preliminary data.</text>
</comment>
<keyword evidence="1" id="KW-0472">Membrane</keyword>
<keyword evidence="1" id="KW-1133">Transmembrane helix</keyword>
<reference evidence="2 3" key="1">
    <citation type="journal article" date="2017" name="Front. Microbiol.">
        <title>Comparative Genomic Analysis of the Class Epsilonproteobacteria and Proposed Reclassification to Epsilonbacteraeota (phyl. nov.).</title>
        <authorList>
            <person name="Waite D.W."/>
            <person name="Vanwonterghem I."/>
            <person name="Rinke C."/>
            <person name="Parks D.H."/>
            <person name="Zhang Y."/>
            <person name="Takai K."/>
            <person name="Sievert S.M."/>
            <person name="Simon J."/>
            <person name="Campbell B.J."/>
            <person name="Hanson T.E."/>
            <person name="Woyke T."/>
            <person name="Klotz M.G."/>
            <person name="Hugenholtz P."/>
        </authorList>
    </citation>
    <scope>NUCLEOTIDE SEQUENCE [LARGE SCALE GENOMIC DNA]</scope>
    <source>
        <strain evidence="2">UBA12443</strain>
    </source>
</reference>
<accession>A0A2D3WDJ4</accession>
<keyword evidence="1" id="KW-0812">Transmembrane</keyword>